<keyword evidence="2" id="KW-1185">Reference proteome</keyword>
<name>A0ACC1MDH5_9HYPO</name>
<evidence type="ECO:0000313" key="2">
    <source>
        <dbReference type="Proteomes" id="UP001143910"/>
    </source>
</evidence>
<reference evidence="1" key="1">
    <citation type="submission" date="2022-08" db="EMBL/GenBank/DDBJ databases">
        <title>Genome Sequence of Lecanicillium fungicola.</title>
        <authorList>
            <person name="Buettner E."/>
        </authorList>
    </citation>
    <scope>NUCLEOTIDE SEQUENCE</scope>
    <source>
        <strain evidence="1">Babe33</strain>
    </source>
</reference>
<sequence>MSPAIVESSAVEAHIESPTESVVSVDEPVIESKGSSVEYLPLNHVEPVELPAIGATKLRKMIFESKDLIVCPGVYDGLSARTAIETGFEALYMTGAGTTASRLGQPDLAIAQLHEMRENAEMIANLDPFGPPLIADMDTGYGGTWHSQSRAVEKN</sequence>
<comment type="caution">
    <text evidence="1">The sequence shown here is derived from an EMBL/GenBank/DDBJ whole genome shotgun (WGS) entry which is preliminary data.</text>
</comment>
<proteinExistence type="predicted"/>
<evidence type="ECO:0000313" key="1">
    <source>
        <dbReference type="EMBL" id="KAJ2963211.1"/>
    </source>
</evidence>
<dbReference type="Proteomes" id="UP001143910">
    <property type="component" value="Unassembled WGS sequence"/>
</dbReference>
<organism evidence="1 2">
    <name type="scientific">Zarea fungicola</name>
    <dbReference type="NCBI Taxonomy" id="93591"/>
    <lineage>
        <taxon>Eukaryota</taxon>
        <taxon>Fungi</taxon>
        <taxon>Dikarya</taxon>
        <taxon>Ascomycota</taxon>
        <taxon>Pezizomycotina</taxon>
        <taxon>Sordariomycetes</taxon>
        <taxon>Hypocreomycetidae</taxon>
        <taxon>Hypocreales</taxon>
        <taxon>Cordycipitaceae</taxon>
        <taxon>Zarea</taxon>
    </lineage>
</organism>
<protein>
    <submittedName>
        <fullName evidence="1">Uncharacterized protein</fullName>
    </submittedName>
</protein>
<gene>
    <name evidence="1" type="ORF">NQ176_g10870</name>
</gene>
<accession>A0ACC1MDH5</accession>
<dbReference type="EMBL" id="JANJQO010003228">
    <property type="protein sequence ID" value="KAJ2963211.1"/>
    <property type="molecule type" value="Genomic_DNA"/>
</dbReference>